<gene>
    <name evidence="1" type="ORF">CTheo_5674</name>
</gene>
<sequence>MPPTRKNTLPQDLPFIKSIVEMFLNNEMTEAEAACQRREDLKDQRLYVRTAASLMRSMRALMSFEQDDIIDAQVMVQETLNLADQTRLAVSWTSRLANFPFDASLSNARRMSTEQLHAELVYAECLLEKAIMGFLSSGDWMSFLREALNIRSVVAIYRTLHSFLEEYDNQVKRGMSPSAAAEHIDEDFRSGVCLGMGMCLLVFSMIPSRIFADLLGYRGDRYEALRLLRKAGGWRTDKHADRNHRVPQVSKERGGARRPLCDLVLIVFHLVISGFTREGVDVQEAEDIVEWNLRQYPDSIFFLFGKGRLHVTRSRPDLAIEVYQNAKSKITNQTGYEQLGSVMLWEMALCHLALGQWRESAECWGAMKETAKWSKAIYAYGKAACLLQTGNLTDTEQEEADKLMKEVPQLLQRIAGKSIPLEKYVARKAERYIKGEKLVTPALELAYMLQATNRTTDKALMKHAQSLESLKNSNLESEDDRQLVNLLLAATYRHIDFPNSEDIVSPNEKRKPKIVEHIPKEHQVETIQLLKRAKDSGSKLKQEYWVAYFAHYELGRLYEELGNYTEARQCFSTVASGSSLEGPNNSRKGKYSLQNAIMLRASASIATLPQTPSNASRPAATPDNFQ</sequence>
<dbReference type="Proteomes" id="UP000383932">
    <property type="component" value="Unassembled WGS sequence"/>
</dbReference>
<dbReference type="PANTHER" id="PTHR31859:SF1">
    <property type="entry name" value="TETRATRICOPEPTIDE REPEAT PROTEIN 39C"/>
    <property type="match status" value="1"/>
</dbReference>
<organism evidence="1 2">
    <name type="scientific">Ceratobasidium theobromae</name>
    <dbReference type="NCBI Taxonomy" id="1582974"/>
    <lineage>
        <taxon>Eukaryota</taxon>
        <taxon>Fungi</taxon>
        <taxon>Dikarya</taxon>
        <taxon>Basidiomycota</taxon>
        <taxon>Agaricomycotina</taxon>
        <taxon>Agaricomycetes</taxon>
        <taxon>Cantharellales</taxon>
        <taxon>Ceratobasidiaceae</taxon>
        <taxon>Ceratobasidium</taxon>
    </lineage>
</organism>
<evidence type="ECO:0000313" key="2">
    <source>
        <dbReference type="Proteomes" id="UP000383932"/>
    </source>
</evidence>
<dbReference type="SUPFAM" id="SSF48452">
    <property type="entry name" value="TPR-like"/>
    <property type="match status" value="1"/>
</dbReference>
<dbReference type="OrthoDB" id="43460at2759"/>
<dbReference type="AlphaFoldDB" id="A0A5N5QHF6"/>
<dbReference type="InterPro" id="IPR011990">
    <property type="entry name" value="TPR-like_helical_dom_sf"/>
</dbReference>
<dbReference type="Pfam" id="PF10300">
    <property type="entry name" value="Iml2-TPR_39"/>
    <property type="match status" value="2"/>
</dbReference>
<dbReference type="GO" id="GO:0005741">
    <property type="term" value="C:mitochondrial outer membrane"/>
    <property type="evidence" value="ECO:0007669"/>
    <property type="project" value="TreeGrafter"/>
</dbReference>
<keyword evidence="2" id="KW-1185">Reference proteome</keyword>
<dbReference type="GO" id="GO:0005634">
    <property type="term" value="C:nucleus"/>
    <property type="evidence" value="ECO:0007669"/>
    <property type="project" value="TreeGrafter"/>
</dbReference>
<dbReference type="InterPro" id="IPR019412">
    <property type="entry name" value="IML2/TPR_39"/>
</dbReference>
<dbReference type="EMBL" id="SSOP01000138">
    <property type="protein sequence ID" value="KAB5590891.1"/>
    <property type="molecule type" value="Genomic_DNA"/>
</dbReference>
<accession>A0A5N5QHF6</accession>
<comment type="caution">
    <text evidence="1">The sequence shown here is derived from an EMBL/GenBank/DDBJ whole genome shotgun (WGS) entry which is preliminary data.</text>
</comment>
<dbReference type="Gene3D" id="1.25.40.10">
    <property type="entry name" value="Tetratricopeptide repeat domain"/>
    <property type="match status" value="1"/>
</dbReference>
<evidence type="ECO:0000313" key="1">
    <source>
        <dbReference type="EMBL" id="KAB5590891.1"/>
    </source>
</evidence>
<dbReference type="GO" id="GO:0005829">
    <property type="term" value="C:cytosol"/>
    <property type="evidence" value="ECO:0007669"/>
    <property type="project" value="TreeGrafter"/>
</dbReference>
<proteinExistence type="predicted"/>
<name>A0A5N5QHF6_9AGAM</name>
<reference evidence="1 2" key="1">
    <citation type="journal article" date="2019" name="Fungal Biol. Biotechnol.">
        <title>Draft genome sequence of fastidious pathogen Ceratobasidium theobromae, which causes vascular-streak dieback in Theobroma cacao.</title>
        <authorList>
            <person name="Ali S.S."/>
            <person name="Asman A."/>
            <person name="Shao J."/>
            <person name="Firmansyah A.P."/>
            <person name="Susilo A.W."/>
            <person name="Rosmana A."/>
            <person name="McMahon P."/>
            <person name="Junaid M."/>
            <person name="Guest D."/>
            <person name="Kheng T.Y."/>
            <person name="Meinhardt L.W."/>
            <person name="Bailey B.A."/>
        </authorList>
    </citation>
    <scope>NUCLEOTIDE SEQUENCE [LARGE SCALE GENOMIC DNA]</scope>
    <source>
        <strain evidence="1 2">CT2</strain>
    </source>
</reference>
<protein>
    <submittedName>
        <fullName evidence="1">Tetratricopeptide repeat protein 39B</fullName>
    </submittedName>
</protein>
<dbReference type="PANTHER" id="PTHR31859">
    <property type="entry name" value="TETRATRICOPEPTIDE REPEAT PROTEIN 39 FAMILY MEMBER"/>
    <property type="match status" value="1"/>
</dbReference>